<dbReference type="Gene3D" id="3.40.50.300">
    <property type="entry name" value="P-loop containing nucleotide triphosphate hydrolases"/>
    <property type="match status" value="1"/>
</dbReference>
<evidence type="ECO:0000313" key="1">
    <source>
        <dbReference type="EMBL" id="RWR10446.1"/>
    </source>
</evidence>
<dbReference type="EMBL" id="SAUW01000012">
    <property type="protein sequence ID" value="RWR10446.1"/>
    <property type="molecule type" value="Genomic_DNA"/>
</dbReference>
<protein>
    <recommendedName>
        <fullName evidence="3">Terminase</fullName>
    </recommendedName>
</protein>
<reference evidence="1 2" key="1">
    <citation type="submission" date="2019-01" db="EMBL/GenBank/DDBJ databases">
        <title>Sinorhodobacter populi sp. nov. isolated from the symptomatic bark tissue of Populus euramericana canker.</title>
        <authorList>
            <person name="Xu G."/>
        </authorList>
    </citation>
    <scope>NUCLEOTIDE SEQUENCE [LARGE SCALE GENOMIC DNA]</scope>
    <source>
        <strain evidence="1 2">2D-5</strain>
    </source>
</reference>
<proteinExistence type="predicted"/>
<gene>
    <name evidence="1" type="ORF">D2T33_12340</name>
</gene>
<dbReference type="InterPro" id="IPR027417">
    <property type="entry name" value="P-loop_NTPase"/>
</dbReference>
<reference evidence="1 2" key="2">
    <citation type="submission" date="2019-01" db="EMBL/GenBank/DDBJ databases">
        <authorList>
            <person name="Li Y."/>
        </authorList>
    </citation>
    <scope>NUCLEOTIDE SEQUENCE [LARGE SCALE GENOMIC DNA]</scope>
    <source>
        <strain evidence="1 2">2D-5</strain>
    </source>
</reference>
<organism evidence="1 2">
    <name type="scientific">Paenirhodobacter populi</name>
    <dbReference type="NCBI Taxonomy" id="2306993"/>
    <lineage>
        <taxon>Bacteria</taxon>
        <taxon>Pseudomonadati</taxon>
        <taxon>Pseudomonadota</taxon>
        <taxon>Alphaproteobacteria</taxon>
        <taxon>Rhodobacterales</taxon>
        <taxon>Rhodobacter group</taxon>
        <taxon>Paenirhodobacter</taxon>
    </lineage>
</organism>
<keyword evidence="2" id="KW-1185">Reference proteome</keyword>
<dbReference type="AlphaFoldDB" id="A0A443ISN3"/>
<name>A0A443ISN3_9RHOB</name>
<evidence type="ECO:0008006" key="3">
    <source>
        <dbReference type="Google" id="ProtNLM"/>
    </source>
</evidence>
<comment type="caution">
    <text evidence="1">The sequence shown here is derived from an EMBL/GenBank/DDBJ whole genome shotgun (WGS) entry which is preliminary data.</text>
</comment>
<evidence type="ECO:0000313" key="2">
    <source>
        <dbReference type="Proteomes" id="UP000285710"/>
    </source>
</evidence>
<dbReference type="Proteomes" id="UP000285710">
    <property type="component" value="Unassembled WGS sequence"/>
</dbReference>
<sequence>MAAILWLDHALFVPDQRVGIIAHKLEDAETIFRDKVRFAYDNLPEALRDRMPLKKAMESLLIFAHNNSSIRVSTSMRTGTIHRLHVSEMGKIAAEFPKKAIELTTGSFPAVPTGHGIIVIESTAEGKAGEFYAIANKAEQQQKERRATGRPIGVNEFQFHFFPWWRDPTYRLPPDQARHVRISAKEHAYFDTVEGVMDCDIDIGQRAWYISTRDSRFAASP</sequence>
<accession>A0A443ISN3</accession>